<dbReference type="PANTHER" id="PTHR10605">
    <property type="entry name" value="HEPARAN SULFATE SULFOTRANSFERASE"/>
    <property type="match status" value="1"/>
</dbReference>
<dbReference type="AlphaFoldDB" id="A0A836BYX6"/>
<proteinExistence type="inferred from homology"/>
<dbReference type="InterPro" id="IPR027417">
    <property type="entry name" value="P-loop_NTPase"/>
</dbReference>
<dbReference type="EC" id="2.8.2.-" evidence="3"/>
<dbReference type="SUPFAM" id="SSF52540">
    <property type="entry name" value="P-loop containing nucleoside triphosphate hydrolases"/>
    <property type="match status" value="1"/>
</dbReference>
<dbReference type="Gene3D" id="3.40.50.300">
    <property type="entry name" value="P-loop containing nucleotide triphosphate hydrolases"/>
    <property type="match status" value="1"/>
</dbReference>
<comment type="similarity">
    <text evidence="3">Belongs to the sulfotransferase 1 family.</text>
</comment>
<dbReference type="InterPro" id="IPR000863">
    <property type="entry name" value="Sulfotransferase_dom"/>
</dbReference>
<gene>
    <name evidence="5" type="ORF">HYH03_007644</name>
</gene>
<name>A0A836BYX6_9CHLO</name>
<dbReference type="PANTHER" id="PTHR10605:SF56">
    <property type="entry name" value="BIFUNCTIONAL HEPARAN SULFATE N-DEACETYLASE_N-SULFOTRANSFERASE"/>
    <property type="match status" value="1"/>
</dbReference>
<comment type="caution">
    <text evidence="5">The sequence shown here is derived from an EMBL/GenBank/DDBJ whole genome shotgun (WGS) entry which is preliminary data.</text>
</comment>
<keyword evidence="1 3" id="KW-0808">Transferase</keyword>
<organism evidence="5 6">
    <name type="scientific">Edaphochlamys debaryana</name>
    <dbReference type="NCBI Taxonomy" id="47281"/>
    <lineage>
        <taxon>Eukaryota</taxon>
        <taxon>Viridiplantae</taxon>
        <taxon>Chlorophyta</taxon>
        <taxon>core chlorophytes</taxon>
        <taxon>Chlorophyceae</taxon>
        <taxon>CS clade</taxon>
        <taxon>Chlamydomonadales</taxon>
        <taxon>Chlamydomonadales incertae sedis</taxon>
        <taxon>Edaphochlamys</taxon>
    </lineage>
</organism>
<dbReference type="EMBL" id="JAEHOE010000032">
    <property type="protein sequence ID" value="KAG2494291.1"/>
    <property type="molecule type" value="Genomic_DNA"/>
</dbReference>
<accession>A0A836BYX6</accession>
<evidence type="ECO:0000256" key="3">
    <source>
        <dbReference type="RuleBase" id="RU361155"/>
    </source>
</evidence>
<reference evidence="5" key="1">
    <citation type="journal article" date="2020" name="bioRxiv">
        <title>Comparative genomics of Chlamydomonas.</title>
        <authorList>
            <person name="Craig R.J."/>
            <person name="Hasan A.R."/>
            <person name="Ness R.W."/>
            <person name="Keightley P.D."/>
        </authorList>
    </citation>
    <scope>NUCLEOTIDE SEQUENCE</scope>
    <source>
        <strain evidence="5">CCAP 11/70</strain>
    </source>
</reference>
<evidence type="ECO:0000256" key="2">
    <source>
        <dbReference type="ARBA" id="ARBA00023180"/>
    </source>
</evidence>
<dbReference type="Pfam" id="PF00685">
    <property type="entry name" value="Sulfotransfer_1"/>
    <property type="match status" value="1"/>
</dbReference>
<evidence type="ECO:0000313" key="5">
    <source>
        <dbReference type="EMBL" id="KAG2494291.1"/>
    </source>
</evidence>
<evidence type="ECO:0000313" key="6">
    <source>
        <dbReference type="Proteomes" id="UP000612055"/>
    </source>
</evidence>
<evidence type="ECO:0000256" key="1">
    <source>
        <dbReference type="ARBA" id="ARBA00022679"/>
    </source>
</evidence>
<keyword evidence="6" id="KW-1185">Reference proteome</keyword>
<protein>
    <recommendedName>
        <fullName evidence="3">Sulfotransferase</fullName>
        <ecNumber evidence="3">2.8.2.-</ecNumber>
    </recommendedName>
</protein>
<sequence length="312" mass="34792">MVRRVVLWVLEPSRGETKAVGGDSRVGIELDLEPYLEAASLQREKENRTDALVGDWSATYFSCLCCPAALKTLNPQLKVVVMLRDPADRTLSRFLEQKRHHRGPFGAVTANHTFASWVAFELAELRGCLERAAVLKAPPGVGTGAGGPEFPGWGAGWSLHQWMEAQCYSRSNIVGWSVYAPFLENWLAQFGPQKVLVIYTSELATQPLATLRKVEAFLGAPPFQYADDVVSLVFNSRDCYHWRCAKTKAEIRSWDAASNGTNAGINSTNTAFQAAMQGLVEFYKPEMQRLFKWADARKIAQVPEEWRKTYGG</sequence>
<dbReference type="Proteomes" id="UP000612055">
    <property type="component" value="Unassembled WGS sequence"/>
</dbReference>
<dbReference type="InterPro" id="IPR037359">
    <property type="entry name" value="NST/OST"/>
</dbReference>
<keyword evidence="2" id="KW-0325">Glycoprotein</keyword>
<dbReference type="OrthoDB" id="524083at2759"/>
<dbReference type="GO" id="GO:0008146">
    <property type="term" value="F:sulfotransferase activity"/>
    <property type="evidence" value="ECO:0007669"/>
    <property type="project" value="InterPro"/>
</dbReference>
<evidence type="ECO:0000259" key="4">
    <source>
        <dbReference type="Pfam" id="PF00685"/>
    </source>
</evidence>
<feature type="domain" description="Sulfotransferase" evidence="4">
    <location>
        <begin position="72"/>
        <end position="221"/>
    </location>
</feature>